<keyword evidence="1" id="KW-1133">Transmembrane helix</keyword>
<evidence type="ECO:0000259" key="2">
    <source>
        <dbReference type="Pfam" id="PF00656"/>
    </source>
</evidence>
<evidence type="ECO:0000313" key="3">
    <source>
        <dbReference type="EMBL" id="KKM60841.1"/>
    </source>
</evidence>
<dbReference type="InterPro" id="IPR029030">
    <property type="entry name" value="Caspase-like_dom_sf"/>
</dbReference>
<dbReference type="GO" id="GO:0004197">
    <property type="term" value="F:cysteine-type endopeptidase activity"/>
    <property type="evidence" value="ECO:0007669"/>
    <property type="project" value="InterPro"/>
</dbReference>
<dbReference type="AlphaFoldDB" id="A0A0F9JEZ0"/>
<proteinExistence type="predicted"/>
<accession>A0A0F9JEZ0</accession>
<feature type="transmembrane region" description="Helical" evidence="1">
    <location>
        <begin position="12"/>
        <end position="30"/>
    </location>
</feature>
<evidence type="ECO:0000256" key="1">
    <source>
        <dbReference type="SAM" id="Phobius"/>
    </source>
</evidence>
<keyword evidence="1" id="KW-0812">Transmembrane</keyword>
<dbReference type="Pfam" id="PF00656">
    <property type="entry name" value="Peptidase_C14"/>
    <property type="match status" value="1"/>
</dbReference>
<dbReference type="GO" id="GO:0006508">
    <property type="term" value="P:proteolysis"/>
    <property type="evidence" value="ECO:0007669"/>
    <property type="project" value="InterPro"/>
</dbReference>
<protein>
    <recommendedName>
        <fullName evidence="2">Peptidase C14 caspase domain-containing protein</fullName>
    </recommendedName>
</protein>
<dbReference type="InterPro" id="IPR011600">
    <property type="entry name" value="Pept_C14_caspase"/>
</dbReference>
<dbReference type="SUPFAM" id="SSF52129">
    <property type="entry name" value="Caspase-like"/>
    <property type="match status" value="1"/>
</dbReference>
<gene>
    <name evidence="3" type="ORF">LCGC14_1537780</name>
</gene>
<comment type="caution">
    <text evidence="3">The sequence shown here is derived from an EMBL/GenBank/DDBJ whole genome shotgun (WGS) entry which is preliminary data.</text>
</comment>
<organism evidence="3">
    <name type="scientific">marine sediment metagenome</name>
    <dbReference type="NCBI Taxonomy" id="412755"/>
    <lineage>
        <taxon>unclassified sequences</taxon>
        <taxon>metagenomes</taxon>
        <taxon>ecological metagenomes</taxon>
    </lineage>
</organism>
<keyword evidence="1" id="KW-0472">Membrane</keyword>
<feature type="domain" description="Peptidase C14 caspase" evidence="2">
    <location>
        <begin position="60"/>
        <end position="186"/>
    </location>
</feature>
<dbReference type="Gene3D" id="3.40.50.1460">
    <property type="match status" value="1"/>
</dbReference>
<dbReference type="EMBL" id="LAZR01011599">
    <property type="protein sequence ID" value="KKM60841.1"/>
    <property type="molecule type" value="Genomic_DNA"/>
</dbReference>
<sequence length="258" mass="29667">MLKKTINNKFFIIFIFVSIFVSFFLLQFFLSNISITISFPPRINKKALLVGGEFEHKQGINLMESLLKKRGYDCYSFISSYKEEILDNLKETATDANELIFFYSGHGNYKENKTYLYLGGDEKDSVNTKILASELFDLLSEFKCKKVIILDACHSGGFVDYAKSAKINNCVVIASCPVKNISMTSTNFIKGKRIGQLTFGLYNILKYKRRVNLSKVNILCAKESFRKDPSKVEASFKRKVKSKLSFKMQRYSDIDFYL</sequence>
<reference evidence="3" key="1">
    <citation type="journal article" date="2015" name="Nature">
        <title>Complex archaea that bridge the gap between prokaryotes and eukaryotes.</title>
        <authorList>
            <person name="Spang A."/>
            <person name="Saw J.H."/>
            <person name="Jorgensen S.L."/>
            <person name="Zaremba-Niedzwiedzka K."/>
            <person name="Martijn J."/>
            <person name="Lind A.E."/>
            <person name="van Eijk R."/>
            <person name="Schleper C."/>
            <person name="Guy L."/>
            <person name="Ettema T.J."/>
        </authorList>
    </citation>
    <scope>NUCLEOTIDE SEQUENCE</scope>
</reference>
<name>A0A0F9JEZ0_9ZZZZ</name>